<dbReference type="RefSeq" id="WP_156534387.1">
    <property type="nucleotide sequence ID" value="NZ_JACXXJ020000004.1"/>
</dbReference>
<dbReference type="PRINTS" id="PR00419">
    <property type="entry name" value="ADXRDTASE"/>
</dbReference>
<dbReference type="Proteomes" id="UP000655037">
    <property type="component" value="Unassembled WGS sequence"/>
</dbReference>
<keyword evidence="10" id="KW-0614">Plasmid</keyword>
<protein>
    <submittedName>
        <fullName evidence="10">FAD-dependent oxidoreductase</fullName>
    </submittedName>
</protein>
<dbReference type="InterPro" id="IPR023753">
    <property type="entry name" value="FAD/NAD-binding_dom"/>
</dbReference>
<sequence length="451" mass="48646">MTIPIAAATKAASPFRIAIVGAGPSGFYAAEALLRAPINIQVDMFERLPVPYGLVRFGVAPDHPKLKQVTAVFDRIASMPGFRFVGGIDVGIDVTIDTLFDCYHAVILATGAALGRKMGIPGESLPGSHQASDFVGWYNGHPDYRDCCFDLSGERAVIVGHGNVALDIARILLKTTDELRHSDIAAHALEALAESKIREVQVVGRRGLLETRFSAKELQEFSMLSDCDPVLDPDDPVPDVAALPDGIDAEKRAAVSMLASFSTQISDRKRRCVFRFHLQPHAIEGRDRVERMVFSRGSSLSGDRPMPVSIDCDLVFSSIGRRSAPVPGVAYDEARGVHANVAGRGPHQATYVCGWSKRGPQGTIGTNRACAVETVQHVLADLSSNGHRVLADADTLIARLAGKHGVHIDFASWQAIDAAELEQGRLAGKPREKFLSVDQMIAVVTKRRTAC</sequence>
<evidence type="ECO:0000256" key="2">
    <source>
        <dbReference type="ARBA" id="ARBA00008312"/>
    </source>
</evidence>
<feature type="binding site" evidence="7">
    <location>
        <begin position="362"/>
        <end position="364"/>
    </location>
    <ligand>
        <name>FAD</name>
        <dbReference type="ChEBI" id="CHEBI:57692"/>
    </ligand>
</feature>
<dbReference type="Gene3D" id="3.40.50.720">
    <property type="entry name" value="NAD(P)-binding Rossmann-like Domain"/>
    <property type="match status" value="1"/>
</dbReference>
<feature type="binding site" evidence="7">
    <location>
        <position position="46"/>
    </location>
    <ligand>
        <name>FAD</name>
        <dbReference type="ChEBI" id="CHEBI:57692"/>
    </ligand>
</feature>
<organism evidence="10 11">
    <name type="scientific">Agrobacterium vitis</name>
    <name type="common">Rhizobium vitis</name>
    <dbReference type="NCBI Taxonomy" id="373"/>
    <lineage>
        <taxon>Bacteria</taxon>
        <taxon>Pseudomonadati</taxon>
        <taxon>Pseudomonadota</taxon>
        <taxon>Alphaproteobacteria</taxon>
        <taxon>Hyphomicrobiales</taxon>
        <taxon>Rhizobiaceae</taxon>
        <taxon>Rhizobium/Agrobacterium group</taxon>
        <taxon>Agrobacterium</taxon>
    </lineage>
</organism>
<dbReference type="InterPro" id="IPR036188">
    <property type="entry name" value="FAD/NAD-bd_sf"/>
</dbReference>
<accession>A0AAE2UPV6</accession>
<feature type="binding site" evidence="8">
    <location>
        <begin position="161"/>
        <end position="164"/>
    </location>
    <ligand>
        <name>NADP(+)</name>
        <dbReference type="ChEBI" id="CHEBI:58349"/>
    </ligand>
</feature>
<comment type="similarity">
    <text evidence="2">Belongs to the ferredoxin--NADP reductase type 1 family.</text>
</comment>
<evidence type="ECO:0000259" key="9">
    <source>
        <dbReference type="Pfam" id="PF07992"/>
    </source>
</evidence>
<evidence type="ECO:0000256" key="8">
    <source>
        <dbReference type="PIRSR" id="PIRSR000362-2"/>
    </source>
</evidence>
<dbReference type="InterPro" id="IPR055275">
    <property type="entry name" value="Ferredox_Rdtase"/>
</dbReference>
<feature type="binding site" evidence="8">
    <location>
        <begin position="205"/>
        <end position="206"/>
    </location>
    <ligand>
        <name>NADP(+)</name>
        <dbReference type="ChEBI" id="CHEBI:58349"/>
    </ligand>
</feature>
<proteinExistence type="inferred from homology"/>
<comment type="caution">
    <text evidence="10">The sequence shown here is derived from an EMBL/GenBank/DDBJ whole genome shotgun (WGS) entry which is preliminary data.</text>
</comment>
<evidence type="ECO:0000313" key="11">
    <source>
        <dbReference type="Proteomes" id="UP000655037"/>
    </source>
</evidence>
<feature type="binding site" evidence="8">
    <location>
        <position position="362"/>
    </location>
    <ligand>
        <name>NADP(+)</name>
        <dbReference type="ChEBI" id="CHEBI:58349"/>
    </ligand>
</feature>
<dbReference type="SUPFAM" id="SSF51971">
    <property type="entry name" value="Nucleotide-binding domain"/>
    <property type="match status" value="2"/>
</dbReference>
<feature type="binding site" evidence="7">
    <location>
        <position position="90"/>
    </location>
    <ligand>
        <name>FAD</name>
        <dbReference type="ChEBI" id="CHEBI:57692"/>
    </ligand>
</feature>
<evidence type="ECO:0000256" key="7">
    <source>
        <dbReference type="PIRSR" id="PIRSR000362-1"/>
    </source>
</evidence>
<geneLocation type="plasmid" evidence="10">
    <name>unnamed3</name>
</geneLocation>
<gene>
    <name evidence="10" type="ORF">IEI95_009320</name>
</gene>
<dbReference type="PANTHER" id="PTHR48467">
    <property type="entry name" value="GLUTAMATE SYNTHASE 1 [NADH], CHLOROPLASTIC-LIKE"/>
    <property type="match status" value="1"/>
</dbReference>
<evidence type="ECO:0000256" key="4">
    <source>
        <dbReference type="ARBA" id="ARBA00022827"/>
    </source>
</evidence>
<dbReference type="Gene3D" id="3.50.50.60">
    <property type="entry name" value="FAD/NAD(P)-binding domain"/>
    <property type="match status" value="1"/>
</dbReference>
<evidence type="ECO:0000313" key="10">
    <source>
        <dbReference type="EMBL" id="MBF2714422.1"/>
    </source>
</evidence>
<dbReference type="PIRSF" id="PIRSF000362">
    <property type="entry name" value="FNR"/>
    <property type="match status" value="1"/>
</dbReference>
<dbReference type="Pfam" id="PF07992">
    <property type="entry name" value="Pyr_redox_2"/>
    <property type="match status" value="1"/>
</dbReference>
<comment type="cofactor">
    <cofactor evidence="1 7">
        <name>FAD</name>
        <dbReference type="ChEBI" id="CHEBI:57692"/>
    </cofactor>
</comment>
<dbReference type="PANTHER" id="PTHR48467:SF1">
    <property type="entry name" value="GLUTAMATE SYNTHASE 1 [NADH], CHLOROPLASTIC-LIKE"/>
    <property type="match status" value="1"/>
</dbReference>
<keyword evidence="5 8" id="KW-0521">NADP</keyword>
<feature type="binding site" evidence="7">
    <location>
        <position position="25"/>
    </location>
    <ligand>
        <name>FAD</name>
        <dbReference type="ChEBI" id="CHEBI:57692"/>
    </ligand>
</feature>
<feature type="domain" description="FAD/NAD(P)-binding" evidence="9">
    <location>
        <begin position="15"/>
        <end position="179"/>
    </location>
</feature>
<name>A0AAE2UPV6_AGRVI</name>
<evidence type="ECO:0000256" key="5">
    <source>
        <dbReference type="ARBA" id="ARBA00022857"/>
    </source>
</evidence>
<feature type="binding site" evidence="7">
    <location>
        <position position="54"/>
    </location>
    <ligand>
        <name>FAD</name>
        <dbReference type="ChEBI" id="CHEBI:57692"/>
    </ligand>
</feature>
<dbReference type="GO" id="GO:0016491">
    <property type="term" value="F:oxidoreductase activity"/>
    <property type="evidence" value="ECO:0007669"/>
    <property type="project" value="UniProtKB-KW"/>
</dbReference>
<keyword evidence="4 7" id="KW-0274">FAD</keyword>
<evidence type="ECO:0000256" key="6">
    <source>
        <dbReference type="ARBA" id="ARBA00023002"/>
    </source>
</evidence>
<evidence type="ECO:0000256" key="3">
    <source>
        <dbReference type="ARBA" id="ARBA00022630"/>
    </source>
</evidence>
<feature type="binding site" evidence="7">
    <location>
        <position position="355"/>
    </location>
    <ligand>
        <name>FAD</name>
        <dbReference type="ChEBI" id="CHEBI:57692"/>
    </ligand>
</feature>
<reference evidence="10" key="1">
    <citation type="submission" date="2020-11" db="EMBL/GenBank/DDBJ databases">
        <title>Agrobacterium vitis strain K377 genome.</title>
        <authorList>
            <person name="Xi H."/>
        </authorList>
    </citation>
    <scope>NUCLEOTIDE SEQUENCE</scope>
    <source>
        <strain evidence="10">K377</strain>
        <plasmid evidence="10">unnamed3</plasmid>
    </source>
</reference>
<feature type="binding site" evidence="8">
    <location>
        <position position="217"/>
    </location>
    <ligand>
        <name>NADP(+)</name>
        <dbReference type="ChEBI" id="CHEBI:58349"/>
    </ligand>
</feature>
<dbReference type="InterPro" id="IPR021163">
    <property type="entry name" value="Ferredox_Rdtase_adrenod"/>
</dbReference>
<dbReference type="AlphaFoldDB" id="A0AAE2UPV6"/>
<evidence type="ECO:0000256" key="1">
    <source>
        <dbReference type="ARBA" id="ARBA00001974"/>
    </source>
</evidence>
<keyword evidence="6" id="KW-0560">Oxidoreductase</keyword>
<keyword evidence="3" id="KW-0285">Flavoprotein</keyword>
<dbReference type="EMBL" id="JACXXJ020000004">
    <property type="protein sequence ID" value="MBF2714422.1"/>
    <property type="molecule type" value="Genomic_DNA"/>
</dbReference>